<gene>
    <name evidence="1" type="ORF">Lgee_1809</name>
</gene>
<comment type="caution">
    <text evidence="1">The sequence shown here is derived from an EMBL/GenBank/DDBJ whole genome shotgun (WGS) entry which is preliminary data.</text>
</comment>
<proteinExistence type="predicted"/>
<dbReference type="Pfam" id="PF05834">
    <property type="entry name" value="Lycopene_cycl"/>
    <property type="match status" value="1"/>
</dbReference>
<dbReference type="AlphaFoldDB" id="A0A0W0TPG3"/>
<organism evidence="1 2">
    <name type="scientific">Legionella geestiana</name>
    <dbReference type="NCBI Taxonomy" id="45065"/>
    <lineage>
        <taxon>Bacteria</taxon>
        <taxon>Pseudomonadati</taxon>
        <taxon>Pseudomonadota</taxon>
        <taxon>Gammaproteobacteria</taxon>
        <taxon>Legionellales</taxon>
        <taxon>Legionellaceae</taxon>
        <taxon>Legionella</taxon>
    </lineage>
</organism>
<name>A0A0W0TPG3_9GAMM</name>
<protein>
    <submittedName>
        <fullName evidence="1">Lycopene cyclase protein</fullName>
    </submittedName>
</protein>
<dbReference type="OrthoDB" id="5793379at2"/>
<keyword evidence="2" id="KW-1185">Reference proteome</keyword>
<dbReference type="Proteomes" id="UP000054785">
    <property type="component" value="Unassembled WGS sequence"/>
</dbReference>
<dbReference type="RefSeq" id="WP_028386463.1">
    <property type="nucleotide sequence ID" value="NZ_LNYC01000070.1"/>
</dbReference>
<accession>A0A0W0TPG3</accession>
<evidence type="ECO:0000313" key="2">
    <source>
        <dbReference type="Proteomes" id="UP000054785"/>
    </source>
</evidence>
<sequence length="373" mass="42980">MTCQYYDVIILGGGCSGLAIGYYYSLLKSNQRIAILEMREQYHDDRSWCFWLTERDFVHQDIICKRWSKWLFSHNCQTVSHEADTCPYGLIKSIDYYQKTTHAILNDHRQELHPGIDVKAIEHKRGYYEITTSSGLYRASSLIDTRPDKLEVIKKARLYQIFYGLEIKTNVPVFDTGSVMLMSNLSANEEFCQFDYMLPIAENHALLEVTRFSKTLHSPHLLKAACETLLERWTQDYEICREEAAVLPMGIPLQKQPPSTCFNLSQHYGSLRASSGYGFLRLQAQAQTMAHHIANQTLLRGANVDNALDRWMDACFCRVLSRQMTHAPDVFMQMAKTLSAENFARFMNGAINWSLRWQVVKAMPTGLFVRALL</sequence>
<dbReference type="EMBL" id="LNYC01000070">
    <property type="protein sequence ID" value="KTC97488.1"/>
    <property type="molecule type" value="Genomic_DNA"/>
</dbReference>
<dbReference type="Gene3D" id="3.50.50.60">
    <property type="entry name" value="FAD/NAD(P)-binding domain"/>
    <property type="match status" value="1"/>
</dbReference>
<dbReference type="STRING" id="45065.Lgee_1809"/>
<dbReference type="InterPro" id="IPR036188">
    <property type="entry name" value="FAD/NAD-bd_sf"/>
</dbReference>
<dbReference type="PATRIC" id="fig|45065.4.peg.1964"/>
<evidence type="ECO:0000313" key="1">
    <source>
        <dbReference type="EMBL" id="KTC97488.1"/>
    </source>
</evidence>
<dbReference type="SUPFAM" id="SSF51905">
    <property type="entry name" value="FAD/NAD(P)-binding domain"/>
    <property type="match status" value="1"/>
</dbReference>
<reference evidence="1 2" key="1">
    <citation type="submission" date="2015-11" db="EMBL/GenBank/DDBJ databases">
        <title>Genomic analysis of 38 Legionella species identifies large and diverse effector repertoires.</title>
        <authorList>
            <person name="Burstein D."/>
            <person name="Amaro F."/>
            <person name="Zusman T."/>
            <person name="Lifshitz Z."/>
            <person name="Cohen O."/>
            <person name="Gilbert J.A."/>
            <person name="Pupko T."/>
            <person name="Shuman H.A."/>
            <person name="Segal G."/>
        </authorList>
    </citation>
    <scope>NUCLEOTIDE SEQUENCE [LARGE SCALE GENOMIC DNA]</scope>
    <source>
        <strain evidence="1 2">ATCC 49504</strain>
    </source>
</reference>